<gene>
    <name evidence="3" type="ORF">METZ01_LOCUS435830</name>
</gene>
<dbReference type="PANTHER" id="PTHR21240">
    <property type="entry name" value="2-AMINO-3-CARBOXYLMUCONATE-6-SEMIALDEHYDE DECARBOXYLASE"/>
    <property type="match status" value="1"/>
</dbReference>
<dbReference type="InterPro" id="IPR032466">
    <property type="entry name" value="Metal_Hydrolase"/>
</dbReference>
<dbReference type="GO" id="GO:0016787">
    <property type="term" value="F:hydrolase activity"/>
    <property type="evidence" value="ECO:0007669"/>
    <property type="project" value="InterPro"/>
</dbReference>
<dbReference type="GO" id="GO:0016831">
    <property type="term" value="F:carboxy-lyase activity"/>
    <property type="evidence" value="ECO:0007669"/>
    <property type="project" value="InterPro"/>
</dbReference>
<dbReference type="AlphaFoldDB" id="A0A382YI59"/>
<feature type="domain" description="Amidohydrolase-related" evidence="2">
    <location>
        <begin position="61"/>
        <end position="225"/>
    </location>
</feature>
<dbReference type="Gene3D" id="3.20.20.140">
    <property type="entry name" value="Metal-dependent hydrolases"/>
    <property type="match status" value="1"/>
</dbReference>
<dbReference type="GO" id="GO:0019748">
    <property type="term" value="P:secondary metabolic process"/>
    <property type="evidence" value="ECO:0007669"/>
    <property type="project" value="TreeGrafter"/>
</dbReference>
<protein>
    <recommendedName>
        <fullName evidence="2">Amidohydrolase-related domain-containing protein</fullName>
    </recommendedName>
</protein>
<sequence length="263" mass="29080">QAKVDFMSMKYKGWNGLGAFDQKERILANDLLGFKGQIVFPTSAFNQVIEAEEQSVLMGGITALNRGLASFCEEDNRLLGSAYIPLGLGPDIALRFLDEAIKMNFAVILIDTVAPNSGLAFTHPDYNKVWSAIQDADLAITLHVGVDGGYSPVPISFYENGSLLPAPREGDAPRDALAYMAIQYNAELFLSAMIFQGVLERFPGLRIGVIELGASWIISWMKHLDQSYRAFRKFQDLSQLKHLPSEYVLRQIKVTPFAGEDIG</sequence>
<evidence type="ECO:0000313" key="3">
    <source>
        <dbReference type="EMBL" id="SVD82976.1"/>
    </source>
</evidence>
<reference evidence="3" key="1">
    <citation type="submission" date="2018-05" db="EMBL/GenBank/DDBJ databases">
        <authorList>
            <person name="Lanie J.A."/>
            <person name="Ng W.-L."/>
            <person name="Kazmierczak K.M."/>
            <person name="Andrzejewski T.M."/>
            <person name="Davidsen T.M."/>
            <person name="Wayne K.J."/>
            <person name="Tettelin H."/>
            <person name="Glass J.I."/>
            <person name="Rusch D."/>
            <person name="Podicherti R."/>
            <person name="Tsui H.-C.T."/>
            <person name="Winkler M.E."/>
        </authorList>
    </citation>
    <scope>NUCLEOTIDE SEQUENCE</scope>
</reference>
<name>A0A382YI59_9ZZZZ</name>
<dbReference type="InterPro" id="IPR006680">
    <property type="entry name" value="Amidohydro-rel"/>
</dbReference>
<accession>A0A382YI59</accession>
<dbReference type="EMBL" id="UINC01176037">
    <property type="protein sequence ID" value="SVD82976.1"/>
    <property type="molecule type" value="Genomic_DNA"/>
</dbReference>
<evidence type="ECO:0000259" key="2">
    <source>
        <dbReference type="Pfam" id="PF04909"/>
    </source>
</evidence>
<feature type="non-terminal residue" evidence="3">
    <location>
        <position position="263"/>
    </location>
</feature>
<keyword evidence="1" id="KW-0456">Lyase</keyword>
<dbReference type="SUPFAM" id="SSF51556">
    <property type="entry name" value="Metallo-dependent hydrolases"/>
    <property type="match status" value="1"/>
</dbReference>
<proteinExistence type="predicted"/>
<organism evidence="3">
    <name type="scientific">marine metagenome</name>
    <dbReference type="NCBI Taxonomy" id="408172"/>
    <lineage>
        <taxon>unclassified sequences</taxon>
        <taxon>metagenomes</taxon>
        <taxon>ecological metagenomes</taxon>
    </lineage>
</organism>
<dbReference type="GO" id="GO:0005737">
    <property type="term" value="C:cytoplasm"/>
    <property type="evidence" value="ECO:0007669"/>
    <property type="project" value="TreeGrafter"/>
</dbReference>
<dbReference type="PANTHER" id="PTHR21240:SF28">
    <property type="entry name" value="ISO-OROTATE DECARBOXYLASE (EUROFUNG)"/>
    <property type="match status" value="1"/>
</dbReference>
<dbReference type="Pfam" id="PF04909">
    <property type="entry name" value="Amidohydro_2"/>
    <property type="match status" value="1"/>
</dbReference>
<feature type="non-terminal residue" evidence="3">
    <location>
        <position position="1"/>
    </location>
</feature>
<evidence type="ECO:0000256" key="1">
    <source>
        <dbReference type="ARBA" id="ARBA00023239"/>
    </source>
</evidence>
<dbReference type="InterPro" id="IPR032465">
    <property type="entry name" value="ACMSD"/>
</dbReference>